<gene>
    <name evidence="4" type="ORF">PV327_008908</name>
</gene>
<dbReference type="FunFam" id="3.40.50.2000:FF:000050">
    <property type="entry name" value="UDP-glucuronosyltransferase"/>
    <property type="match status" value="1"/>
</dbReference>
<dbReference type="SUPFAM" id="SSF53756">
    <property type="entry name" value="UDP-Glycosyltransferase/glycogen phosphorylase"/>
    <property type="match status" value="2"/>
</dbReference>
<accession>A0AA39FTQ7</accession>
<name>A0AA39FTQ7_MICHY</name>
<dbReference type="Pfam" id="PF00201">
    <property type="entry name" value="UDPGT"/>
    <property type="match status" value="3"/>
</dbReference>
<dbReference type="InterPro" id="IPR050271">
    <property type="entry name" value="UDP-glycosyltransferase"/>
</dbReference>
<comment type="similarity">
    <text evidence="1">Belongs to the UDP-glycosyltransferase family.</text>
</comment>
<evidence type="ECO:0000256" key="2">
    <source>
        <dbReference type="ARBA" id="ARBA00022676"/>
    </source>
</evidence>
<evidence type="ECO:0000313" key="4">
    <source>
        <dbReference type="EMBL" id="KAK0175129.1"/>
    </source>
</evidence>
<keyword evidence="5" id="KW-1185">Reference proteome</keyword>
<dbReference type="EMBL" id="JAQQBR010000005">
    <property type="protein sequence ID" value="KAK0175129.1"/>
    <property type="molecule type" value="Genomic_DNA"/>
</dbReference>
<organism evidence="4 5">
    <name type="scientific">Microctonus hyperodae</name>
    <name type="common">Parasitoid wasp</name>
    <dbReference type="NCBI Taxonomy" id="165561"/>
    <lineage>
        <taxon>Eukaryota</taxon>
        <taxon>Metazoa</taxon>
        <taxon>Ecdysozoa</taxon>
        <taxon>Arthropoda</taxon>
        <taxon>Hexapoda</taxon>
        <taxon>Insecta</taxon>
        <taxon>Pterygota</taxon>
        <taxon>Neoptera</taxon>
        <taxon>Endopterygota</taxon>
        <taxon>Hymenoptera</taxon>
        <taxon>Apocrita</taxon>
        <taxon>Ichneumonoidea</taxon>
        <taxon>Braconidae</taxon>
        <taxon>Euphorinae</taxon>
        <taxon>Microctonus</taxon>
    </lineage>
</organism>
<keyword evidence="2" id="KW-0328">Glycosyltransferase</keyword>
<dbReference type="PROSITE" id="PS00375">
    <property type="entry name" value="UDPGT"/>
    <property type="match status" value="2"/>
</dbReference>
<dbReference type="Gene3D" id="3.40.50.2000">
    <property type="entry name" value="Glycogen Phosphorylase B"/>
    <property type="match status" value="2"/>
</dbReference>
<dbReference type="InterPro" id="IPR002213">
    <property type="entry name" value="UDP_glucos_trans"/>
</dbReference>
<dbReference type="PANTHER" id="PTHR48043">
    <property type="entry name" value="EG:EG0003.4 PROTEIN-RELATED"/>
    <property type="match status" value="1"/>
</dbReference>
<proteinExistence type="inferred from homology"/>
<dbReference type="PANTHER" id="PTHR48043:SF145">
    <property type="entry name" value="FI06409P-RELATED"/>
    <property type="match status" value="1"/>
</dbReference>
<protein>
    <recommendedName>
        <fullName evidence="6">Glucuronosyltransferase</fullName>
    </recommendedName>
</protein>
<reference evidence="4" key="2">
    <citation type="submission" date="2023-03" db="EMBL/GenBank/DDBJ databases">
        <authorList>
            <person name="Inwood S.N."/>
            <person name="Skelly J.G."/>
            <person name="Guhlin J."/>
            <person name="Harrop T.W.R."/>
            <person name="Goldson S.G."/>
            <person name="Dearden P.K."/>
        </authorList>
    </citation>
    <scope>NUCLEOTIDE SEQUENCE</scope>
    <source>
        <strain evidence="4">Lincoln</strain>
        <tissue evidence="4">Whole body</tissue>
    </source>
</reference>
<dbReference type="Proteomes" id="UP001168972">
    <property type="component" value="Unassembled WGS sequence"/>
</dbReference>
<keyword evidence="3" id="KW-0808">Transferase</keyword>
<evidence type="ECO:0008006" key="6">
    <source>
        <dbReference type="Google" id="ProtNLM"/>
    </source>
</evidence>
<evidence type="ECO:0000256" key="1">
    <source>
        <dbReference type="ARBA" id="ARBA00009995"/>
    </source>
</evidence>
<evidence type="ECO:0000256" key="3">
    <source>
        <dbReference type="ARBA" id="ARBA00022679"/>
    </source>
</evidence>
<comment type="caution">
    <text evidence="4">The sequence shown here is derived from an EMBL/GenBank/DDBJ whole genome shotgun (WGS) entry which is preliminary data.</text>
</comment>
<reference evidence="4" key="1">
    <citation type="journal article" date="2023" name="bioRxiv">
        <title>Scaffold-level genome assemblies of two parasitoid biocontrol wasps reveal the parthenogenesis mechanism and an associated novel virus.</title>
        <authorList>
            <person name="Inwood S."/>
            <person name="Skelly J."/>
            <person name="Guhlin J."/>
            <person name="Harrop T."/>
            <person name="Goldson S."/>
            <person name="Dearden P."/>
        </authorList>
    </citation>
    <scope>NUCLEOTIDE SEQUENCE</scope>
    <source>
        <strain evidence="4">Lincoln</strain>
        <tissue evidence="4">Whole body</tissue>
    </source>
</reference>
<dbReference type="AlphaFoldDB" id="A0AA39FTQ7"/>
<sequence>MLTIESFPRKTLENIYKSFRKIAPVRIFMKVPRPEQLPPGLPENVRTFIWIPQLKVLKHKNIRAFITHGGLMGTQEAISCAVPMIGIPLFADQFINIDLCVSKKIAVRLDHDDLTEIKLDAALNEVLHNPIYRKAMKEVSNKFLDRPLSPMDEACYWVEYTIRYGNKALRSPALDLSCEAAKNISKKFWDRPLKPLDEACYWVEYIIKYGSKALRSPAVDFSCFRSHMTVFEQLMKGLARRGHQVDVISSFPQKKPYPNYTDIVVPSLMPNYINNMSYQEFHDILQDNVLHSCVSIFGNNICEAGFTQPQVRRLIKNPPMDPPYDVVITEILTAHCFMGFGYHLNVPVIGVSASILPPWIIDILATPSNLAFVSLIGHGYNKNMDFWNRVKNVFAAAYSKMYFNYYTKVQTDLIKQYFGTDAPDVRELEQDLALVLVNSHSSITGVKPITPAHVEVGGLHIQDDDSEIPADDKKWLDESTNGFIFFTLGSMVNIETFPEKIIGNIYKSFRKIAPVRVFMKVPQPELLPPGLPKNVRTFKWISQLKVLKHKNIRAFITHGGLLSTLEAISCGVPMIGVPLFYDQAKNIDRCVDMNIAVFLDYHALTESNLDTALNDVLHNPIYR</sequence>
<evidence type="ECO:0000313" key="5">
    <source>
        <dbReference type="Proteomes" id="UP001168972"/>
    </source>
</evidence>
<dbReference type="InterPro" id="IPR035595">
    <property type="entry name" value="UDP_glycos_trans_CS"/>
</dbReference>
<dbReference type="GO" id="GO:0008194">
    <property type="term" value="F:UDP-glycosyltransferase activity"/>
    <property type="evidence" value="ECO:0007669"/>
    <property type="project" value="InterPro"/>
</dbReference>
<dbReference type="CDD" id="cd03784">
    <property type="entry name" value="GT1_Gtf-like"/>
    <property type="match status" value="2"/>
</dbReference>